<dbReference type="SUPFAM" id="SSF53335">
    <property type="entry name" value="S-adenosyl-L-methionine-dependent methyltransferases"/>
    <property type="match status" value="1"/>
</dbReference>
<evidence type="ECO:0000256" key="6">
    <source>
        <dbReference type="RuleBase" id="RU362030"/>
    </source>
</evidence>
<reference evidence="7 8" key="1">
    <citation type="submission" date="2016-06" db="EMBL/GenBank/DDBJ databases">
        <authorList>
            <person name="Kjaerup R.B."/>
            <person name="Dalgaard T.S."/>
            <person name="Juul-Madsen H.R."/>
        </authorList>
    </citation>
    <scope>NUCLEOTIDE SEQUENCE [LARGE SCALE GENOMIC DNA]</scope>
    <source>
        <strain evidence="7 8">1276495.2</strain>
    </source>
</reference>
<dbReference type="PANTHER" id="PTHR43619">
    <property type="entry name" value="S-ADENOSYL-L-METHIONINE-DEPENDENT METHYLTRANSFERASE YKTD-RELATED"/>
    <property type="match status" value="1"/>
</dbReference>
<dbReference type="GO" id="GO:0008168">
    <property type="term" value="F:methyltransferase activity"/>
    <property type="evidence" value="ECO:0007669"/>
    <property type="project" value="UniProtKB-UniRule"/>
</dbReference>
<keyword evidence="4" id="KW-0808">Transferase</keyword>
<dbReference type="InterPro" id="IPR011610">
    <property type="entry name" value="SAM_mthyl_Trfase_ML2640-like"/>
</dbReference>
<dbReference type="Pfam" id="PF04072">
    <property type="entry name" value="LCM"/>
    <property type="match status" value="1"/>
</dbReference>
<dbReference type="Gene3D" id="3.40.50.150">
    <property type="entry name" value="Vaccinia Virus protein VP39"/>
    <property type="match status" value="1"/>
</dbReference>
<evidence type="ECO:0000256" key="4">
    <source>
        <dbReference type="ARBA" id="ARBA00022679"/>
    </source>
</evidence>
<evidence type="ECO:0000256" key="5">
    <source>
        <dbReference type="ARBA" id="ARBA00022691"/>
    </source>
</evidence>
<dbReference type="Proteomes" id="UP000093925">
    <property type="component" value="Unassembled WGS sequence"/>
</dbReference>
<dbReference type="PANTHER" id="PTHR43619:SF2">
    <property type="entry name" value="S-ADENOSYL-L-METHIONINE-DEPENDENT METHYLTRANSFERASES SUPERFAMILY PROTEIN"/>
    <property type="match status" value="1"/>
</dbReference>
<comment type="function">
    <text evidence="1 6">Exhibits S-adenosyl-L-methionine-dependent methyltransferase activity.</text>
</comment>
<name>A0A1A3KMA4_MYCAS</name>
<dbReference type="InterPro" id="IPR029063">
    <property type="entry name" value="SAM-dependent_MTases_sf"/>
</dbReference>
<proteinExistence type="inferred from homology"/>
<evidence type="ECO:0000313" key="7">
    <source>
        <dbReference type="EMBL" id="OBJ86155.1"/>
    </source>
</evidence>
<comment type="caution">
    <text evidence="7">The sequence shown here is derived from an EMBL/GenBank/DDBJ whole genome shotgun (WGS) entry which is preliminary data.</text>
</comment>
<evidence type="ECO:0000256" key="2">
    <source>
        <dbReference type="ARBA" id="ARBA00008138"/>
    </source>
</evidence>
<dbReference type="InterPro" id="IPR007213">
    <property type="entry name" value="Ppm1/Ppm2/Tcmp"/>
</dbReference>
<accession>A0A1A3KMA4</accession>
<dbReference type="NCBIfam" id="TIGR00027">
    <property type="entry name" value="mthyl_TIGR00027"/>
    <property type="match status" value="1"/>
</dbReference>
<evidence type="ECO:0000256" key="3">
    <source>
        <dbReference type="ARBA" id="ARBA00022603"/>
    </source>
</evidence>
<keyword evidence="3 6" id="KW-0489">Methyltransferase</keyword>
<dbReference type="EMBL" id="LZLM01000061">
    <property type="protein sequence ID" value="OBJ86155.1"/>
    <property type="molecule type" value="Genomic_DNA"/>
</dbReference>
<sequence>MARTADDTWGVGESVGATAVGAAEWRARENVRPDRLFADPYAQVFLDAVAARKIPNSQFTEELMARLQETDPHIVRGVRAQQDFVAARTKWFDDFFTGATASGIRQAVILAAGLDARAWRLQWRPDAVVYEIDQPKVLEFKDETLRIYGVEPAVRRVSIPIDLRTDWPKALREAGFDPTLSTAWSVEGLLAYLPASAQELLLGRLHALSAPGSRIAVDALNAAFFLPENLTRLGSFFVEIRAVMIRNGGDLPDTPNLLFDEERTELADWLRQHGWQADELEVHDMMARYRRRASEEDDAGVPHCVMVQGRLPL</sequence>
<protein>
    <recommendedName>
        <fullName evidence="6">S-adenosyl-L-methionine-dependent methyltransferase</fullName>
        <ecNumber evidence="6">2.1.1.-</ecNumber>
    </recommendedName>
</protein>
<comment type="similarity">
    <text evidence="2 6">Belongs to the UPF0677 family.</text>
</comment>
<evidence type="ECO:0000256" key="1">
    <source>
        <dbReference type="ARBA" id="ARBA00003907"/>
    </source>
</evidence>
<dbReference type="RefSeq" id="WP_065139851.1">
    <property type="nucleotide sequence ID" value="NZ_LZLM01000061.1"/>
</dbReference>
<dbReference type="AlphaFoldDB" id="A0A1A3KMA4"/>
<dbReference type="GO" id="GO:0032259">
    <property type="term" value="P:methylation"/>
    <property type="evidence" value="ECO:0007669"/>
    <property type="project" value="UniProtKB-KW"/>
</dbReference>
<evidence type="ECO:0000313" key="8">
    <source>
        <dbReference type="Proteomes" id="UP000093925"/>
    </source>
</evidence>
<keyword evidence="5 6" id="KW-0949">S-adenosyl-L-methionine</keyword>
<dbReference type="EC" id="2.1.1.-" evidence="6"/>
<gene>
    <name evidence="7" type="ORF">A5640_00590</name>
</gene>
<organism evidence="7 8">
    <name type="scientific">Mycobacterium asiaticum</name>
    <dbReference type="NCBI Taxonomy" id="1790"/>
    <lineage>
        <taxon>Bacteria</taxon>
        <taxon>Bacillati</taxon>
        <taxon>Actinomycetota</taxon>
        <taxon>Actinomycetes</taxon>
        <taxon>Mycobacteriales</taxon>
        <taxon>Mycobacteriaceae</taxon>
        <taxon>Mycobacterium</taxon>
    </lineage>
</organism>